<protein>
    <submittedName>
        <fullName evidence="2">Uncharacterized protein</fullName>
    </submittedName>
</protein>
<evidence type="ECO:0000313" key="2">
    <source>
        <dbReference type="EMBL" id="ETJ29455.1"/>
    </source>
</evidence>
<feature type="non-terminal residue" evidence="2">
    <location>
        <position position="1"/>
    </location>
</feature>
<comment type="caution">
    <text evidence="2">The sequence shown here is derived from an EMBL/GenBank/DDBJ whole genome shotgun (WGS) entry which is preliminary data.</text>
</comment>
<reference evidence="2" key="1">
    <citation type="submission" date="2013-12" db="EMBL/GenBank/DDBJ databases">
        <title>A Varibaculum cambriense genome reconstructed from a premature infant gut community with otherwise low bacterial novelty that shifts toward anaerobic metabolism during the third week of life.</title>
        <authorList>
            <person name="Brown C.T."/>
            <person name="Sharon I."/>
            <person name="Thomas B.C."/>
            <person name="Castelle C.J."/>
            <person name="Morowitz M.J."/>
            <person name="Banfield J.F."/>
        </authorList>
    </citation>
    <scope>NUCLEOTIDE SEQUENCE</scope>
</reference>
<keyword evidence="1" id="KW-1133">Transmembrane helix</keyword>
<feature type="transmembrane region" description="Helical" evidence="1">
    <location>
        <begin position="12"/>
        <end position="35"/>
    </location>
</feature>
<gene>
    <name evidence="2" type="ORF">Q604_UNBC16009G0001</name>
</gene>
<keyword evidence="1" id="KW-0812">Transmembrane</keyword>
<accession>W1XIZ2</accession>
<keyword evidence="1" id="KW-0472">Membrane</keyword>
<sequence length="45" mass="5191">IDNFGSRGYKYMFGYIFISLIIGLIAVNLLISNIYGKNIIKKQDY</sequence>
<dbReference type="AlphaFoldDB" id="W1XIZ2"/>
<evidence type="ECO:0000256" key="1">
    <source>
        <dbReference type="SAM" id="Phobius"/>
    </source>
</evidence>
<proteinExistence type="predicted"/>
<name>W1XIZ2_9ZZZZ</name>
<organism evidence="2">
    <name type="scientific">human gut metagenome</name>
    <dbReference type="NCBI Taxonomy" id="408170"/>
    <lineage>
        <taxon>unclassified sequences</taxon>
        <taxon>metagenomes</taxon>
        <taxon>organismal metagenomes</taxon>
    </lineage>
</organism>
<dbReference type="EMBL" id="AZMM01016009">
    <property type="protein sequence ID" value="ETJ29455.1"/>
    <property type="molecule type" value="Genomic_DNA"/>
</dbReference>